<dbReference type="Proteomes" id="UP000198405">
    <property type="component" value="Unassembled WGS sequence"/>
</dbReference>
<gene>
    <name evidence="2" type="ORF">SAMN06265340_10786</name>
</gene>
<keyword evidence="1" id="KW-1133">Transmembrane helix</keyword>
<dbReference type="Gene3D" id="3.30.1360.100">
    <property type="entry name" value="General secretion pathway protein M, EpsM"/>
    <property type="match status" value="1"/>
</dbReference>
<dbReference type="RefSeq" id="WP_089323210.1">
    <property type="nucleotide sequence ID" value="NZ_FZOB01000007.1"/>
</dbReference>
<evidence type="ECO:0000313" key="2">
    <source>
        <dbReference type="EMBL" id="SNR80538.1"/>
    </source>
</evidence>
<proteinExistence type="predicted"/>
<dbReference type="InterPro" id="IPR007690">
    <property type="entry name" value="T2SS_GspM"/>
</dbReference>
<dbReference type="OrthoDB" id="14071at2"/>
<keyword evidence="1" id="KW-0472">Membrane</keyword>
<name>A0A238ZC21_9BACT</name>
<evidence type="ECO:0000313" key="3">
    <source>
        <dbReference type="Proteomes" id="UP000198405"/>
    </source>
</evidence>
<accession>A0A238ZC21</accession>
<dbReference type="Pfam" id="PF04612">
    <property type="entry name" value="T2SSM"/>
    <property type="match status" value="1"/>
</dbReference>
<feature type="transmembrane region" description="Helical" evidence="1">
    <location>
        <begin position="18"/>
        <end position="43"/>
    </location>
</feature>
<evidence type="ECO:0000256" key="1">
    <source>
        <dbReference type="SAM" id="Phobius"/>
    </source>
</evidence>
<dbReference type="AlphaFoldDB" id="A0A238ZC21"/>
<keyword evidence="3" id="KW-1185">Reference proteome</keyword>
<sequence>MVGKIKTYFFSLQEKERFLLIVMIYAVIILGGFFIVLPTALNFSEGKRKILKEKVFEYYHFKELLASYIPLESKKSKVTISQISNIAQKTGMKQYISLIKPMEKGFEIKVSDAPFNTFSAFLKALKKEGISVVSLNVNTITGDVKGYLVVSEGGE</sequence>
<organism evidence="2 3">
    <name type="scientific">Desulfurobacterium atlanticum</name>
    <dbReference type="NCBI Taxonomy" id="240169"/>
    <lineage>
        <taxon>Bacteria</taxon>
        <taxon>Pseudomonadati</taxon>
        <taxon>Aquificota</taxon>
        <taxon>Aquificia</taxon>
        <taxon>Desulfurobacteriales</taxon>
        <taxon>Desulfurobacteriaceae</taxon>
        <taxon>Desulfurobacterium</taxon>
    </lineage>
</organism>
<dbReference type="GO" id="GO:0015628">
    <property type="term" value="P:protein secretion by the type II secretion system"/>
    <property type="evidence" value="ECO:0007669"/>
    <property type="project" value="InterPro"/>
</dbReference>
<keyword evidence="1" id="KW-0812">Transmembrane</keyword>
<protein>
    <submittedName>
        <fullName evidence="2">Type II secretion system (T2SS), protein M</fullName>
    </submittedName>
</protein>
<dbReference type="EMBL" id="FZOB01000007">
    <property type="protein sequence ID" value="SNR80538.1"/>
    <property type="molecule type" value="Genomic_DNA"/>
</dbReference>
<reference evidence="3" key="1">
    <citation type="submission" date="2017-06" db="EMBL/GenBank/DDBJ databases">
        <authorList>
            <person name="Varghese N."/>
            <person name="Submissions S."/>
        </authorList>
    </citation>
    <scope>NUCLEOTIDE SEQUENCE [LARGE SCALE GENOMIC DNA]</scope>
    <source>
        <strain evidence="3">DSM 15668</strain>
    </source>
</reference>
<dbReference type="GO" id="GO:0015627">
    <property type="term" value="C:type II protein secretion system complex"/>
    <property type="evidence" value="ECO:0007669"/>
    <property type="project" value="InterPro"/>
</dbReference>